<name>A0A9Q1BCR1_HOLLE</name>
<dbReference type="InterPro" id="IPR035234">
    <property type="entry name" value="IgGFc-bd_N"/>
</dbReference>
<reference evidence="4" key="1">
    <citation type="submission" date="2021-10" db="EMBL/GenBank/DDBJ databases">
        <title>Tropical sea cucumber genome reveals ecological adaptation and Cuvierian tubules defense mechanism.</title>
        <authorList>
            <person name="Chen T."/>
        </authorList>
    </citation>
    <scope>NUCLEOTIDE SEQUENCE</scope>
    <source>
        <strain evidence="4">Nanhai2018</strain>
        <tissue evidence="4">Muscle</tissue>
    </source>
</reference>
<dbReference type="OrthoDB" id="10005154at2759"/>
<evidence type="ECO:0000256" key="2">
    <source>
        <dbReference type="SAM" id="SignalP"/>
    </source>
</evidence>
<dbReference type="Proteomes" id="UP001152320">
    <property type="component" value="Chromosome 21"/>
</dbReference>
<dbReference type="EMBL" id="JAIZAY010000021">
    <property type="protein sequence ID" value="KAJ8021785.1"/>
    <property type="molecule type" value="Genomic_DNA"/>
</dbReference>
<feature type="region of interest" description="Disordered" evidence="1">
    <location>
        <begin position="120"/>
        <end position="140"/>
    </location>
</feature>
<feature type="domain" description="IgGFc-binding protein N-terminal" evidence="3">
    <location>
        <begin position="299"/>
        <end position="575"/>
    </location>
</feature>
<feature type="signal peptide" evidence="2">
    <location>
        <begin position="1"/>
        <end position="35"/>
    </location>
</feature>
<accession>A0A9Q1BCR1</accession>
<gene>
    <name evidence="4" type="ORF">HOLleu_39079</name>
</gene>
<dbReference type="PANTHER" id="PTHR46534">
    <property type="entry name" value="IGGFC_BINDING DOMAIN-CONTAINING PROTEIN"/>
    <property type="match status" value="1"/>
</dbReference>
<evidence type="ECO:0000313" key="5">
    <source>
        <dbReference type="Proteomes" id="UP001152320"/>
    </source>
</evidence>
<dbReference type="AlphaFoldDB" id="A0A9Q1BCR1"/>
<evidence type="ECO:0000313" key="4">
    <source>
        <dbReference type="EMBL" id="KAJ8021785.1"/>
    </source>
</evidence>
<evidence type="ECO:0000259" key="3">
    <source>
        <dbReference type="Pfam" id="PF17517"/>
    </source>
</evidence>
<feature type="compositionally biased region" description="Polar residues" evidence="1">
    <location>
        <begin position="120"/>
        <end position="136"/>
    </location>
</feature>
<sequence length="587" mass="64311">MASNTYSPTGIVQRHIPWIFVGVVTVAQLLPLLSAEGHCEKPMCYAVDEINPRNRHIYKIDCNRMDEIKPVKTIRYSCASDIRIGDLIHGTEPQAVIKDETPPTVELPLDSSFKPLSTISGNTLHKSSTTGSTRPTNDTKEVSKHLNGAHTTSIPFMNTIGLSTPTDSTIFKSTLPEDPTASSIISASKEITEKFIFTFLAVKCTNPTTEILIGTKFSDVGASGIISFRLIHIPNITFSLNPGSGETFTVPSTAVPSESELNQKVNTSVVIASDEEVVVYGHQRCRGPYNHRATAFRVRGTEDLGTEYWVVTHQSVGKSQVGVVATKDHTNISFNGVYINRTLNLNKYETFYFGCSYDLTGTYIVADKPIFVIAGNSADKSPYPSTSDIDSFNKCLPPVKDWGRHFTLVPFPPESQPFTAKILSSHDNCTLEYVNGTGSHDSVSLSKGEVKVLNSSTVLSIRSSEGILVAQFSKGRSGYAGHGNPSMLLTPHYGDAGRNEFIFPVLRLAADNGYETSYITIWLPPASKILFDDKTASWNVIGESTDGYRILQTTLLSYGFHIIRSSNNITAVVCGAGYHKYYSYSLY</sequence>
<dbReference type="PANTHER" id="PTHR46534:SF1">
    <property type="entry name" value="IGGFC-BINDING PROTEIN N-TERMINAL DOMAIN-CONTAINING PROTEIN"/>
    <property type="match status" value="1"/>
</dbReference>
<evidence type="ECO:0000256" key="1">
    <source>
        <dbReference type="SAM" id="MobiDB-lite"/>
    </source>
</evidence>
<dbReference type="Pfam" id="PF17517">
    <property type="entry name" value="IgGFc_binding"/>
    <property type="match status" value="1"/>
</dbReference>
<keyword evidence="5" id="KW-1185">Reference proteome</keyword>
<proteinExistence type="predicted"/>
<keyword evidence="2" id="KW-0732">Signal</keyword>
<comment type="caution">
    <text evidence="4">The sequence shown here is derived from an EMBL/GenBank/DDBJ whole genome shotgun (WGS) entry which is preliminary data.</text>
</comment>
<protein>
    <recommendedName>
        <fullName evidence="3">IgGFc-binding protein N-terminal domain-containing protein</fullName>
    </recommendedName>
</protein>
<organism evidence="4 5">
    <name type="scientific">Holothuria leucospilota</name>
    <name type="common">Black long sea cucumber</name>
    <name type="synonym">Mertensiothuria leucospilota</name>
    <dbReference type="NCBI Taxonomy" id="206669"/>
    <lineage>
        <taxon>Eukaryota</taxon>
        <taxon>Metazoa</taxon>
        <taxon>Echinodermata</taxon>
        <taxon>Eleutherozoa</taxon>
        <taxon>Echinozoa</taxon>
        <taxon>Holothuroidea</taxon>
        <taxon>Aspidochirotacea</taxon>
        <taxon>Aspidochirotida</taxon>
        <taxon>Holothuriidae</taxon>
        <taxon>Holothuria</taxon>
    </lineage>
</organism>
<feature type="chain" id="PRO_5040275543" description="IgGFc-binding protein N-terminal domain-containing protein" evidence="2">
    <location>
        <begin position="36"/>
        <end position="587"/>
    </location>
</feature>